<feature type="domain" description="HD" evidence="2">
    <location>
        <begin position="498"/>
        <end position="642"/>
    </location>
</feature>
<dbReference type="InterPro" id="IPR006674">
    <property type="entry name" value="HD_domain"/>
</dbReference>
<feature type="transmembrane region" description="Helical" evidence="1">
    <location>
        <begin position="343"/>
        <end position="360"/>
    </location>
</feature>
<dbReference type="Pfam" id="PF01966">
    <property type="entry name" value="HD"/>
    <property type="match status" value="1"/>
</dbReference>
<keyword evidence="4" id="KW-1185">Reference proteome</keyword>
<proteinExistence type="predicted"/>
<accession>A0AAE3M224</accession>
<dbReference type="Gene3D" id="1.10.3210.10">
    <property type="entry name" value="Hypothetical protein af1432"/>
    <property type="match status" value="1"/>
</dbReference>
<sequence length="710" mass="82344">MKKFLQDFKKYSQATYRILLFLTAVVIIANLMPREGKFQYEFKKGEPWRYEVLIAPFNFRIYKTTEELDAERDSILKNFRPYFVMDSTVHSKVNDGFVLEYKKQEEDLKSKYRFLKRKNNSTLVSEYVKTTTDSLFKHIFDKGVISIPENYREKEKDFELMLIKNNLAEPYLASEFYSLRSAYQYITRELAKNLTLVSNDFKGIEDFISTLQIEHFLVPNIQIDDNRSELEKDNLLKNMALTKGIVLAGQKVISKGDIIDNQAVKKLLSYKKEYESRVGTLSQYNIIFAGHLLITFLFLTGLYLFLYFYRRDVYQNLKYITFLLVILTTVIVLTYISYQIPDIPIWVIPVTILPLIVRTFIDSRLGFFIYVTAIILASFFSHNSFEFIFLQIPAGITAIFSLYKMVRRAQIVRSAIFILLTYSLFYTGLTLLQEGGIADINYEYFLYFTINAFLLFIVYPLIYIFEKLFGFISDVTLVELSDTNHPLLRILAENAPGTFQHSIQVGNIAQEAAYKIGANPLLVRAGAMYHDIGKTATPLYFTENQTSGVNPHHEMDFEDSAKLVISHIEGGIKIARKYNLPEKIIDFIATHQGTTKAKYFYNSYINEHPDKQPNEQNFTYPGPTPFTKETAILMMADSIEAASRSLSEYSDKTIDKLVENIINTQIKEGQFYNAPITFKEITEIKEVFKAKLKNIYHARVAYPKINKNKK</sequence>
<dbReference type="InterPro" id="IPR052722">
    <property type="entry name" value="PgpH_phosphodiesterase"/>
</dbReference>
<dbReference type="InterPro" id="IPR006675">
    <property type="entry name" value="HDIG_dom"/>
</dbReference>
<feature type="transmembrane region" description="Helical" evidence="1">
    <location>
        <begin position="286"/>
        <end position="307"/>
    </location>
</feature>
<evidence type="ECO:0000256" key="1">
    <source>
        <dbReference type="SAM" id="Phobius"/>
    </source>
</evidence>
<organism evidence="3 4">
    <name type="scientific">Plebeiibacterium sediminum</name>
    <dbReference type="NCBI Taxonomy" id="2992112"/>
    <lineage>
        <taxon>Bacteria</taxon>
        <taxon>Pseudomonadati</taxon>
        <taxon>Bacteroidota</taxon>
        <taxon>Bacteroidia</taxon>
        <taxon>Marinilabiliales</taxon>
        <taxon>Marinilabiliaceae</taxon>
        <taxon>Plebeiibacterium</taxon>
    </lineage>
</organism>
<evidence type="ECO:0000259" key="2">
    <source>
        <dbReference type="PROSITE" id="PS51831"/>
    </source>
</evidence>
<dbReference type="SMART" id="SM00471">
    <property type="entry name" value="HDc"/>
    <property type="match status" value="1"/>
</dbReference>
<dbReference type="EMBL" id="JAPDPJ010000005">
    <property type="protein sequence ID" value="MCW3785693.1"/>
    <property type="molecule type" value="Genomic_DNA"/>
</dbReference>
<dbReference type="RefSeq" id="WP_301189265.1">
    <property type="nucleotide sequence ID" value="NZ_JAPDPJ010000005.1"/>
</dbReference>
<dbReference type="InterPro" id="IPR003607">
    <property type="entry name" value="HD/PDEase_dom"/>
</dbReference>
<keyword evidence="1" id="KW-0472">Membrane</keyword>
<evidence type="ECO:0000313" key="3">
    <source>
        <dbReference type="EMBL" id="MCW3785693.1"/>
    </source>
</evidence>
<name>A0AAE3M224_9BACT</name>
<comment type="caution">
    <text evidence="3">The sequence shown here is derived from an EMBL/GenBank/DDBJ whole genome shotgun (WGS) entry which is preliminary data.</text>
</comment>
<dbReference type="PANTHER" id="PTHR36442">
    <property type="entry name" value="CYCLIC-DI-AMP PHOSPHODIESTERASE PGPH"/>
    <property type="match status" value="1"/>
</dbReference>
<dbReference type="PROSITE" id="PS51831">
    <property type="entry name" value="HD"/>
    <property type="match status" value="1"/>
</dbReference>
<dbReference type="Pfam" id="PF07698">
    <property type="entry name" value="7TM-7TMR_HD"/>
    <property type="match status" value="1"/>
</dbReference>
<feature type="transmembrane region" description="Helical" evidence="1">
    <location>
        <begin position="319"/>
        <end position="337"/>
    </location>
</feature>
<dbReference type="SUPFAM" id="SSF109604">
    <property type="entry name" value="HD-domain/PDEase-like"/>
    <property type="match status" value="1"/>
</dbReference>
<keyword evidence="1" id="KW-1133">Transmembrane helix</keyword>
<dbReference type="CDD" id="cd00077">
    <property type="entry name" value="HDc"/>
    <property type="match status" value="1"/>
</dbReference>
<gene>
    <name evidence="3" type="ORF">OM075_04405</name>
</gene>
<dbReference type="Proteomes" id="UP001209229">
    <property type="component" value="Unassembled WGS sequence"/>
</dbReference>
<dbReference type="InterPro" id="IPR011624">
    <property type="entry name" value="Metal-dep_PHydrolase_7TM_extra"/>
</dbReference>
<dbReference type="PANTHER" id="PTHR36442:SF1">
    <property type="entry name" value="CYCLIC-DI-AMP PHOSPHODIESTERASE PGPH"/>
    <property type="match status" value="1"/>
</dbReference>
<reference evidence="3" key="1">
    <citation type="submission" date="2022-10" db="EMBL/GenBank/DDBJ databases">
        <authorList>
            <person name="Yu W.X."/>
        </authorList>
    </citation>
    <scope>NUCLEOTIDE SEQUENCE</scope>
    <source>
        <strain evidence="3">AAT</strain>
    </source>
</reference>
<dbReference type="AlphaFoldDB" id="A0AAE3M224"/>
<dbReference type="Pfam" id="PF07697">
    <property type="entry name" value="7TMR-HDED"/>
    <property type="match status" value="1"/>
</dbReference>
<feature type="transmembrane region" description="Helical" evidence="1">
    <location>
        <begin position="365"/>
        <end position="381"/>
    </location>
</feature>
<dbReference type="InterPro" id="IPR011621">
    <property type="entry name" value="Metal-dep_PHydrolase_7TM_intra"/>
</dbReference>
<evidence type="ECO:0000313" key="4">
    <source>
        <dbReference type="Proteomes" id="UP001209229"/>
    </source>
</evidence>
<dbReference type="NCBIfam" id="TIGR00277">
    <property type="entry name" value="HDIG"/>
    <property type="match status" value="1"/>
</dbReference>
<protein>
    <submittedName>
        <fullName evidence="3">HDIG domain-containing protein</fullName>
    </submittedName>
</protein>
<feature type="transmembrane region" description="Helical" evidence="1">
    <location>
        <begin position="415"/>
        <end position="432"/>
    </location>
</feature>
<keyword evidence="1" id="KW-0812">Transmembrane</keyword>
<feature type="transmembrane region" description="Helical" evidence="1">
    <location>
        <begin position="444"/>
        <end position="465"/>
    </location>
</feature>